<organism evidence="3 4">
    <name type="scientific">Microbacterium candidum</name>
    <dbReference type="NCBI Taxonomy" id="3041922"/>
    <lineage>
        <taxon>Bacteria</taxon>
        <taxon>Bacillati</taxon>
        <taxon>Actinomycetota</taxon>
        <taxon>Actinomycetes</taxon>
        <taxon>Micrococcales</taxon>
        <taxon>Microbacteriaceae</taxon>
        <taxon>Microbacterium</taxon>
    </lineage>
</organism>
<keyword evidence="2" id="KW-1133">Transmembrane helix</keyword>
<protein>
    <recommendedName>
        <fullName evidence="5">Agglutinin receptor</fullName>
    </recommendedName>
</protein>
<feature type="transmembrane region" description="Helical" evidence="2">
    <location>
        <begin position="125"/>
        <end position="146"/>
    </location>
</feature>
<keyword evidence="4" id="KW-1185">Reference proteome</keyword>
<sequence length="341" mass="36894">MAERASGPRTEDDVNEQLSPAEAAASRSHLLRTAIWVVIGALIAAALVCVIWVLFGTQTDLIGRAFLTILLLVGFAAVSIMDVHLASRRPVWFALTSLAVWIVTLLIGAFMIWMPGSTWVMPARVVSYLAIILVLQLALLHLRLYWKAHEQRPTLFTSIVTYVTIGLVGILAILLVLPLITYEWIEYSDLYWRFVVAVTILAALGTALVPLVNMLFTPRKPRPPKPLPWPTYADGRTPLPVLPDGQPDFQAYYTGRPTYAQPVPPASYAQPAPPAAYAQPAPPAPYMQSAPVPGQPPVAPPPGQPPIPGQPVPPTEPPVQPPVQPPVPPAQPPVGPTPPQA</sequence>
<name>A0ABT7N3I4_9MICO</name>
<feature type="compositionally biased region" description="Pro residues" evidence="1">
    <location>
        <begin position="293"/>
        <end position="341"/>
    </location>
</feature>
<feature type="transmembrane region" description="Helical" evidence="2">
    <location>
        <begin position="192"/>
        <end position="216"/>
    </location>
</feature>
<keyword evidence="2" id="KW-0472">Membrane</keyword>
<evidence type="ECO:0000313" key="4">
    <source>
        <dbReference type="Proteomes" id="UP001235064"/>
    </source>
</evidence>
<feature type="region of interest" description="Disordered" evidence="1">
    <location>
        <begin position="263"/>
        <end position="341"/>
    </location>
</feature>
<keyword evidence="2" id="KW-0812">Transmembrane</keyword>
<feature type="transmembrane region" description="Helical" evidence="2">
    <location>
        <begin position="92"/>
        <end position="113"/>
    </location>
</feature>
<proteinExistence type="predicted"/>
<gene>
    <name evidence="3" type="ORF">QSV35_18145</name>
</gene>
<reference evidence="3 4" key="1">
    <citation type="submission" date="2023-06" db="EMBL/GenBank/DDBJ databases">
        <title>Microbacterium sp. nov., isolated from a waste landfill.</title>
        <authorList>
            <person name="Wen W."/>
        </authorList>
    </citation>
    <scope>NUCLEOTIDE SEQUENCE [LARGE SCALE GENOMIC DNA]</scope>
    <source>
        <strain evidence="3 4">ASV49</strain>
    </source>
</reference>
<evidence type="ECO:0000256" key="2">
    <source>
        <dbReference type="SAM" id="Phobius"/>
    </source>
</evidence>
<dbReference type="RefSeq" id="WP_286290313.1">
    <property type="nucleotide sequence ID" value="NZ_JASXSZ010000007.1"/>
</dbReference>
<dbReference type="Proteomes" id="UP001235064">
    <property type="component" value="Unassembled WGS sequence"/>
</dbReference>
<feature type="transmembrane region" description="Helical" evidence="2">
    <location>
        <begin position="34"/>
        <end position="55"/>
    </location>
</feature>
<comment type="caution">
    <text evidence="3">The sequence shown here is derived from an EMBL/GenBank/DDBJ whole genome shotgun (WGS) entry which is preliminary data.</text>
</comment>
<evidence type="ECO:0000256" key="1">
    <source>
        <dbReference type="SAM" id="MobiDB-lite"/>
    </source>
</evidence>
<feature type="compositionally biased region" description="Low complexity" evidence="1">
    <location>
        <begin position="266"/>
        <end position="279"/>
    </location>
</feature>
<evidence type="ECO:0000313" key="3">
    <source>
        <dbReference type="EMBL" id="MDL9981257.1"/>
    </source>
</evidence>
<feature type="transmembrane region" description="Helical" evidence="2">
    <location>
        <begin position="61"/>
        <end position="80"/>
    </location>
</feature>
<feature type="transmembrane region" description="Helical" evidence="2">
    <location>
        <begin position="158"/>
        <end position="180"/>
    </location>
</feature>
<accession>A0ABT7N3I4</accession>
<dbReference type="EMBL" id="JASXSZ010000007">
    <property type="protein sequence ID" value="MDL9981257.1"/>
    <property type="molecule type" value="Genomic_DNA"/>
</dbReference>
<evidence type="ECO:0008006" key="5">
    <source>
        <dbReference type="Google" id="ProtNLM"/>
    </source>
</evidence>